<dbReference type="InterPro" id="IPR012675">
    <property type="entry name" value="Beta-grasp_dom_sf"/>
</dbReference>
<organism evidence="1 2">
    <name type="scientific">Paracoccus alkanivorans</name>
    <dbReference type="NCBI Taxonomy" id="2116655"/>
    <lineage>
        <taxon>Bacteria</taxon>
        <taxon>Pseudomonadati</taxon>
        <taxon>Pseudomonadota</taxon>
        <taxon>Alphaproteobacteria</taxon>
        <taxon>Rhodobacterales</taxon>
        <taxon>Paracoccaceae</taxon>
        <taxon>Paracoccus</taxon>
    </lineage>
</organism>
<name>A0A3M0MJ59_9RHOB</name>
<dbReference type="InterPro" id="IPR010035">
    <property type="entry name" value="Thi_S"/>
</dbReference>
<dbReference type="PANTHER" id="PTHR34472:SF1">
    <property type="entry name" value="SULFUR CARRIER PROTEIN THIS"/>
    <property type="match status" value="1"/>
</dbReference>
<sequence length="65" mass="6728">MRVELNGEQVETAAATLSELIEEQGLAAPSVATAVNGEFVPRGMRDGTALTEGARIEVLSPMQGG</sequence>
<proteinExistence type="predicted"/>
<gene>
    <name evidence="1" type="primary">thiS</name>
    <name evidence="1" type="ORF">C9E81_02365</name>
</gene>
<dbReference type="CDD" id="cd00565">
    <property type="entry name" value="Ubl_ThiS"/>
    <property type="match status" value="1"/>
</dbReference>
<accession>A0A3M0MJ59</accession>
<protein>
    <submittedName>
        <fullName evidence="1">Sulfur carrier protein ThiS</fullName>
    </submittedName>
</protein>
<dbReference type="OrthoDB" id="197113at2"/>
<dbReference type="Gene3D" id="3.10.20.30">
    <property type="match status" value="1"/>
</dbReference>
<dbReference type="NCBIfam" id="TIGR01683">
    <property type="entry name" value="thiS"/>
    <property type="match status" value="1"/>
</dbReference>
<dbReference type="InterPro" id="IPR003749">
    <property type="entry name" value="ThiS/MoaD-like"/>
</dbReference>
<reference evidence="1 2" key="1">
    <citation type="submission" date="2018-07" db="EMBL/GenBank/DDBJ databases">
        <authorList>
            <person name="Zhang Y."/>
            <person name="Wang L."/>
            <person name="Ma S."/>
        </authorList>
    </citation>
    <scope>NUCLEOTIDE SEQUENCE [LARGE SCALE GENOMIC DNA]</scope>
    <source>
        <strain evidence="1 2">4-2</strain>
    </source>
</reference>
<dbReference type="SUPFAM" id="SSF54285">
    <property type="entry name" value="MoaD/ThiS"/>
    <property type="match status" value="1"/>
</dbReference>
<dbReference type="InterPro" id="IPR016155">
    <property type="entry name" value="Mopterin_synth/thiamin_S_b"/>
</dbReference>
<dbReference type="Proteomes" id="UP000273516">
    <property type="component" value="Unassembled WGS sequence"/>
</dbReference>
<dbReference type="RefSeq" id="WP_122110695.1">
    <property type="nucleotide sequence ID" value="NZ_QOKZ01000001.1"/>
</dbReference>
<dbReference type="PANTHER" id="PTHR34472">
    <property type="entry name" value="SULFUR CARRIER PROTEIN THIS"/>
    <property type="match status" value="1"/>
</dbReference>
<comment type="caution">
    <text evidence="1">The sequence shown here is derived from an EMBL/GenBank/DDBJ whole genome shotgun (WGS) entry which is preliminary data.</text>
</comment>
<keyword evidence="2" id="KW-1185">Reference proteome</keyword>
<dbReference type="EMBL" id="QOKZ01000001">
    <property type="protein sequence ID" value="RMC37608.1"/>
    <property type="molecule type" value="Genomic_DNA"/>
</dbReference>
<dbReference type="Pfam" id="PF02597">
    <property type="entry name" value="ThiS"/>
    <property type="match status" value="1"/>
</dbReference>
<dbReference type="AlphaFoldDB" id="A0A3M0MJ59"/>
<evidence type="ECO:0000313" key="2">
    <source>
        <dbReference type="Proteomes" id="UP000273516"/>
    </source>
</evidence>
<evidence type="ECO:0000313" key="1">
    <source>
        <dbReference type="EMBL" id="RMC37608.1"/>
    </source>
</evidence>